<comment type="caution">
    <text evidence="2">The sequence shown here is derived from an EMBL/GenBank/DDBJ whole genome shotgun (WGS) entry which is preliminary data.</text>
</comment>
<dbReference type="OrthoDB" id="9815847at2"/>
<keyword evidence="1" id="KW-0812">Transmembrane</keyword>
<dbReference type="Proteomes" id="UP000238338">
    <property type="component" value="Unassembled WGS sequence"/>
</dbReference>
<evidence type="ECO:0000313" key="2">
    <source>
        <dbReference type="EMBL" id="PQV58649.1"/>
    </source>
</evidence>
<protein>
    <submittedName>
        <fullName evidence="2">Cytochrome c-type biogenesis protein CcmH</fullName>
    </submittedName>
</protein>
<dbReference type="RefSeq" id="WP_105513558.1">
    <property type="nucleotide sequence ID" value="NZ_PVEP01000001.1"/>
</dbReference>
<dbReference type="InterPro" id="IPR011990">
    <property type="entry name" value="TPR-like_helical_dom_sf"/>
</dbReference>
<keyword evidence="1" id="KW-0472">Membrane</keyword>
<dbReference type="SUPFAM" id="SSF48452">
    <property type="entry name" value="TPR-like"/>
    <property type="match status" value="1"/>
</dbReference>
<keyword evidence="1" id="KW-1133">Transmembrane helix</keyword>
<organism evidence="2 3">
    <name type="scientific">Albidovulum denitrificans</name>
    <dbReference type="NCBI Taxonomy" id="404881"/>
    <lineage>
        <taxon>Bacteria</taxon>
        <taxon>Pseudomonadati</taxon>
        <taxon>Pseudomonadota</taxon>
        <taxon>Alphaproteobacteria</taxon>
        <taxon>Rhodobacterales</taxon>
        <taxon>Paracoccaceae</taxon>
        <taxon>Albidovulum</taxon>
    </lineage>
</organism>
<keyword evidence="3" id="KW-1185">Reference proteome</keyword>
<evidence type="ECO:0000256" key="1">
    <source>
        <dbReference type="SAM" id="Phobius"/>
    </source>
</evidence>
<dbReference type="AlphaFoldDB" id="A0A2S8SD22"/>
<sequence length="410" mass="43407">MTFWMTAALLTLVLAALLLRAVMRRGAGLRSAAEADLGLYRDQLAEVERDAERGTISAAEAERSRIEISRRILDADRVLKDRGAGAVRGPLFVPVFAVLALLGGSFWLYRDVGAPGYPDLPIADRIERAKVLRADRPSQAEAEAKADLPAVTPPDAKYAELMDRLRTAVAANPNDLTGQQLLARNEAKLGNFSAAIAAQKKVIEIAGADATATDYATLADLSILAAGGYVSPEAEAAAGEALARDPKNGTARFFVGLMWAQTGRPDLAFDFWRALLEEGPEHAPWIAPIRDQIGMLASAAGVRYMPPPPPGAPMAGALKGPSADDVAAAADMSTEDRMEMIRGMVGQLSERLYSDGGSVEEWARLISSLGVLGDTEKAKEAWDKAQVAFAGQEDALSALRSAAEQAGVGG</sequence>
<evidence type="ECO:0000313" key="3">
    <source>
        <dbReference type="Proteomes" id="UP000238338"/>
    </source>
</evidence>
<name>A0A2S8SD22_9RHOB</name>
<proteinExistence type="predicted"/>
<feature type="transmembrane region" description="Helical" evidence="1">
    <location>
        <begin position="91"/>
        <end position="109"/>
    </location>
</feature>
<gene>
    <name evidence="2" type="ORF">LX70_00461</name>
</gene>
<dbReference type="Gene3D" id="1.25.40.10">
    <property type="entry name" value="Tetratricopeptide repeat domain"/>
    <property type="match status" value="1"/>
</dbReference>
<dbReference type="EMBL" id="PVEP01000001">
    <property type="protein sequence ID" value="PQV58649.1"/>
    <property type="molecule type" value="Genomic_DNA"/>
</dbReference>
<reference evidence="2 3" key="1">
    <citation type="submission" date="2018-02" db="EMBL/GenBank/DDBJ databases">
        <title>Genomic Encyclopedia of Archaeal and Bacterial Type Strains, Phase II (KMG-II): from individual species to whole genera.</title>
        <authorList>
            <person name="Goeker M."/>
        </authorList>
    </citation>
    <scope>NUCLEOTIDE SEQUENCE [LARGE SCALE GENOMIC DNA]</scope>
    <source>
        <strain evidence="2 3">DSM 18921</strain>
    </source>
</reference>
<accession>A0A2S8SD22</accession>